<organism evidence="2 3">
    <name type="scientific">Paenibacillus catalpae</name>
    <dbReference type="NCBI Taxonomy" id="1045775"/>
    <lineage>
        <taxon>Bacteria</taxon>
        <taxon>Bacillati</taxon>
        <taxon>Bacillota</taxon>
        <taxon>Bacilli</taxon>
        <taxon>Bacillales</taxon>
        <taxon>Paenibacillaceae</taxon>
        <taxon>Paenibacillus</taxon>
    </lineage>
</organism>
<proteinExistence type="predicted"/>
<name>A0A1I1TSH4_9BACL</name>
<keyword evidence="3" id="KW-1185">Reference proteome</keyword>
<accession>A0A1I1TSH4</accession>
<dbReference type="Proteomes" id="UP000198855">
    <property type="component" value="Unassembled WGS sequence"/>
</dbReference>
<gene>
    <name evidence="2" type="ORF">SAMN05216378_0663</name>
</gene>
<keyword evidence="2" id="KW-0808">Transferase</keyword>
<evidence type="ECO:0000313" key="3">
    <source>
        <dbReference type="Proteomes" id="UP000198855"/>
    </source>
</evidence>
<dbReference type="PANTHER" id="PTHR43861:SF1">
    <property type="entry name" value="TRANS-ACONITATE 2-METHYLTRANSFERASE"/>
    <property type="match status" value="1"/>
</dbReference>
<dbReference type="CDD" id="cd02440">
    <property type="entry name" value="AdoMet_MTases"/>
    <property type="match status" value="1"/>
</dbReference>
<dbReference type="SUPFAM" id="SSF53335">
    <property type="entry name" value="S-adenosyl-L-methionine-dependent methyltransferases"/>
    <property type="match status" value="1"/>
</dbReference>
<feature type="domain" description="Methyltransferase type 11" evidence="1">
    <location>
        <begin position="41"/>
        <end position="130"/>
    </location>
</feature>
<dbReference type="AlphaFoldDB" id="A0A1I1TSH4"/>
<protein>
    <submittedName>
        <fullName evidence="2">Trans-aconitate methyltransferase</fullName>
    </submittedName>
</protein>
<dbReference type="RefSeq" id="WP_091180957.1">
    <property type="nucleotide sequence ID" value="NZ_FOMT01000001.1"/>
</dbReference>
<dbReference type="GO" id="GO:0032259">
    <property type="term" value="P:methylation"/>
    <property type="evidence" value="ECO:0007669"/>
    <property type="project" value="UniProtKB-KW"/>
</dbReference>
<evidence type="ECO:0000259" key="1">
    <source>
        <dbReference type="Pfam" id="PF08241"/>
    </source>
</evidence>
<dbReference type="Gene3D" id="3.40.50.150">
    <property type="entry name" value="Vaccinia Virus protein VP39"/>
    <property type="match status" value="1"/>
</dbReference>
<sequence>MNNQSTQAWNPGTYDAQLGFVSKLGKGILDWLNPKEGESILDLGCGTGDLAAEITGYGATVTGMDQSEAMIISARNKYPDIHFLVGDGEQFSFDAPFDAIFSNAALHWMKNAAGVIESVREALKSGGRFVAEFGGKGNVDTFVQAFYEVMPRYSINPAERNPWFFPSIGEYTSLLEQHGFRVQIAEHFDRPTPLPEGERGVMHWLEGFGDAFFKGLDDAERQAAKQEVFETAKQKLQAVNGVYQADYRRIRIAAVKK</sequence>
<reference evidence="3" key="1">
    <citation type="submission" date="2016-10" db="EMBL/GenBank/DDBJ databases">
        <authorList>
            <person name="Varghese N."/>
            <person name="Submissions S."/>
        </authorList>
    </citation>
    <scope>NUCLEOTIDE SEQUENCE [LARGE SCALE GENOMIC DNA]</scope>
    <source>
        <strain evidence="3">CGMCC 1.10784</strain>
    </source>
</reference>
<dbReference type="Pfam" id="PF08241">
    <property type="entry name" value="Methyltransf_11"/>
    <property type="match status" value="1"/>
</dbReference>
<dbReference type="STRING" id="1045775.SAMN05216378_0663"/>
<dbReference type="InterPro" id="IPR029063">
    <property type="entry name" value="SAM-dependent_MTases_sf"/>
</dbReference>
<dbReference type="EMBL" id="FOMT01000001">
    <property type="protein sequence ID" value="SFD61557.1"/>
    <property type="molecule type" value="Genomic_DNA"/>
</dbReference>
<dbReference type="InterPro" id="IPR013216">
    <property type="entry name" value="Methyltransf_11"/>
</dbReference>
<dbReference type="GO" id="GO:0008757">
    <property type="term" value="F:S-adenosylmethionine-dependent methyltransferase activity"/>
    <property type="evidence" value="ECO:0007669"/>
    <property type="project" value="InterPro"/>
</dbReference>
<dbReference type="PANTHER" id="PTHR43861">
    <property type="entry name" value="TRANS-ACONITATE 2-METHYLTRANSFERASE-RELATED"/>
    <property type="match status" value="1"/>
</dbReference>
<evidence type="ECO:0000313" key="2">
    <source>
        <dbReference type="EMBL" id="SFD61557.1"/>
    </source>
</evidence>
<keyword evidence="2" id="KW-0489">Methyltransferase</keyword>
<dbReference type="OrthoDB" id="9760689at2"/>